<dbReference type="KEGG" id="stcm:SCMC78_49710"/>
<organism evidence="7">
    <name type="scientific">Streptomyces sp. CMC78</name>
    <dbReference type="NCBI Taxonomy" id="3231512"/>
    <lineage>
        <taxon>Bacteria</taxon>
        <taxon>Bacillati</taxon>
        <taxon>Actinomycetota</taxon>
        <taxon>Actinomycetes</taxon>
        <taxon>Kitasatosporales</taxon>
        <taxon>Streptomycetaceae</taxon>
        <taxon>Streptomyces</taxon>
    </lineage>
</organism>
<dbReference type="InterPro" id="IPR013785">
    <property type="entry name" value="Aldolase_TIM"/>
</dbReference>
<protein>
    <recommendedName>
        <fullName evidence="6">Radical SAM core domain-containing protein</fullName>
    </recommendedName>
</protein>
<dbReference type="SUPFAM" id="SSF102114">
    <property type="entry name" value="Radical SAM enzymes"/>
    <property type="match status" value="1"/>
</dbReference>
<dbReference type="InterPro" id="IPR007197">
    <property type="entry name" value="rSAM"/>
</dbReference>
<feature type="domain" description="Radical SAM core" evidence="6">
    <location>
        <begin position="21"/>
        <end position="103"/>
    </location>
</feature>
<accession>A0AB33KP27</accession>
<dbReference type="CDD" id="cd01335">
    <property type="entry name" value="Radical_SAM"/>
    <property type="match status" value="1"/>
</dbReference>
<dbReference type="RefSeq" id="WP_408054273.1">
    <property type="nucleotide sequence ID" value="NZ_AP035884.1"/>
</dbReference>
<evidence type="ECO:0000256" key="1">
    <source>
        <dbReference type="ARBA" id="ARBA00022691"/>
    </source>
</evidence>
<feature type="compositionally biased region" description="Basic residues" evidence="5">
    <location>
        <begin position="123"/>
        <end position="132"/>
    </location>
</feature>
<dbReference type="Pfam" id="PF04055">
    <property type="entry name" value="Radical_SAM"/>
    <property type="match status" value="1"/>
</dbReference>
<evidence type="ECO:0000256" key="2">
    <source>
        <dbReference type="ARBA" id="ARBA00022723"/>
    </source>
</evidence>
<keyword evidence="3" id="KW-0408">Iron</keyword>
<dbReference type="GO" id="GO:0003824">
    <property type="term" value="F:catalytic activity"/>
    <property type="evidence" value="ECO:0007669"/>
    <property type="project" value="InterPro"/>
</dbReference>
<dbReference type="Gene3D" id="3.20.20.70">
    <property type="entry name" value="Aldolase class I"/>
    <property type="match status" value="1"/>
</dbReference>
<evidence type="ECO:0000313" key="7">
    <source>
        <dbReference type="EMBL" id="BFP55164.1"/>
    </source>
</evidence>
<evidence type="ECO:0000256" key="3">
    <source>
        <dbReference type="ARBA" id="ARBA00023004"/>
    </source>
</evidence>
<feature type="region of interest" description="Disordered" evidence="5">
    <location>
        <begin position="111"/>
        <end position="134"/>
    </location>
</feature>
<dbReference type="GO" id="GO:0051536">
    <property type="term" value="F:iron-sulfur cluster binding"/>
    <property type="evidence" value="ECO:0007669"/>
    <property type="project" value="UniProtKB-KW"/>
</dbReference>
<dbReference type="AlphaFoldDB" id="A0AB33KP27"/>
<evidence type="ECO:0000256" key="4">
    <source>
        <dbReference type="ARBA" id="ARBA00023014"/>
    </source>
</evidence>
<sequence>MELAELVARRPFPAAGLLIGLTRRCPLRCAHCSTGSDLLTRQEPDGGQLERFVGSFTEENRPDVVMLTGGEPLLLPALAERLSTLARRAGSRTALLSGMFFARSGSVRIGSARDGSTGDGSTGRRRSGRYGGRRGAAIPPAILRAIRSVDHFSASLDVHHEREVPRADVFRALHRIRAEGVAVSLHLTGTGAADPYLAGLTRAVEEEFGGQVPCLVNEVRPFGRAAAWARPARSGPDPAAASPCSMAAWPVVAFDGRVLACCNQDTVDRRPVPAHLDLGHIGADDWATVRRRALESPVLRMLRTVGPTHLAARYGSGPPAGSYCDGCRALGGDEAAMAGAHAVAGGAAGALLDLTAAVRGSREGAQGVVRRHGCAAYAPLVVAGGPALPESDAEEVR</sequence>
<dbReference type="InterPro" id="IPR058240">
    <property type="entry name" value="rSAM_sf"/>
</dbReference>
<dbReference type="InterPro" id="IPR050377">
    <property type="entry name" value="Radical_SAM_PqqE_MftC-like"/>
</dbReference>
<keyword evidence="1" id="KW-0949">S-adenosyl-L-methionine</keyword>
<name>A0AB33KP27_9ACTN</name>
<evidence type="ECO:0000256" key="5">
    <source>
        <dbReference type="SAM" id="MobiDB-lite"/>
    </source>
</evidence>
<dbReference type="PANTHER" id="PTHR11228">
    <property type="entry name" value="RADICAL SAM DOMAIN PROTEIN"/>
    <property type="match status" value="1"/>
</dbReference>
<keyword evidence="2" id="KW-0479">Metal-binding</keyword>
<dbReference type="SFLD" id="SFLDS00029">
    <property type="entry name" value="Radical_SAM"/>
    <property type="match status" value="1"/>
</dbReference>
<evidence type="ECO:0000259" key="6">
    <source>
        <dbReference type="Pfam" id="PF04055"/>
    </source>
</evidence>
<dbReference type="EMBL" id="AP035884">
    <property type="protein sequence ID" value="BFP55164.1"/>
    <property type="molecule type" value="Genomic_DNA"/>
</dbReference>
<gene>
    <name evidence="7" type="ORF">SCMC78_49710</name>
</gene>
<reference evidence="7" key="1">
    <citation type="submission" date="2024-07" db="EMBL/GenBank/DDBJ databases">
        <title>Complete genome sequences of cellulolytic bacteria, Kitasatospora sp. CMC57 and Streptomyces sp. CMC78, isolated from Japanese agricultural soil.</title>
        <authorList>
            <person name="Hashimoto T."/>
            <person name="Ito M."/>
            <person name="Iwamoto M."/>
            <person name="Fukahori D."/>
            <person name="Shoda T."/>
            <person name="Sakoda M."/>
            <person name="Morohoshi T."/>
            <person name="Mitsuboshi M."/>
            <person name="Nishizawa T."/>
        </authorList>
    </citation>
    <scope>NUCLEOTIDE SEQUENCE</scope>
    <source>
        <strain evidence="7">CMC78</strain>
    </source>
</reference>
<proteinExistence type="predicted"/>
<dbReference type="GO" id="GO:0046872">
    <property type="term" value="F:metal ion binding"/>
    <property type="evidence" value="ECO:0007669"/>
    <property type="project" value="UniProtKB-KW"/>
</dbReference>
<dbReference type="PANTHER" id="PTHR11228:SF7">
    <property type="entry name" value="PQQA PEPTIDE CYCLASE"/>
    <property type="match status" value="1"/>
</dbReference>
<keyword evidence="4" id="KW-0411">Iron-sulfur</keyword>